<name>A0ABQ2KZS7_9BACL</name>
<evidence type="ECO:0000313" key="2">
    <source>
        <dbReference type="EMBL" id="GGN96343.1"/>
    </source>
</evidence>
<keyword evidence="1" id="KW-1133">Transmembrane helix</keyword>
<keyword evidence="1" id="KW-0812">Transmembrane</keyword>
<sequence>MSKNIPNRKDEHSYQEGFVMVRELRTILVFTLASVAVVVGLSFLM</sequence>
<reference evidence="3" key="1">
    <citation type="journal article" date="2019" name="Int. J. Syst. Evol. Microbiol.">
        <title>The Global Catalogue of Microorganisms (GCM) 10K type strain sequencing project: providing services to taxonomists for standard genome sequencing and annotation.</title>
        <authorList>
            <consortium name="The Broad Institute Genomics Platform"/>
            <consortium name="The Broad Institute Genome Sequencing Center for Infectious Disease"/>
            <person name="Wu L."/>
            <person name="Ma J."/>
        </authorList>
    </citation>
    <scope>NUCLEOTIDE SEQUENCE [LARGE SCALE GENOMIC DNA]</scope>
    <source>
        <strain evidence="3">CGMCC 1.6964</strain>
    </source>
</reference>
<evidence type="ECO:0000313" key="3">
    <source>
        <dbReference type="Proteomes" id="UP000606653"/>
    </source>
</evidence>
<keyword evidence="3" id="KW-1185">Reference proteome</keyword>
<accession>A0ABQ2KZS7</accession>
<proteinExistence type="predicted"/>
<dbReference type="RefSeq" id="WP_018975641.1">
    <property type="nucleotide sequence ID" value="NZ_BMLN01000003.1"/>
</dbReference>
<keyword evidence="1" id="KW-0472">Membrane</keyword>
<gene>
    <name evidence="2" type="ORF">GCM10010969_13270</name>
</gene>
<dbReference type="EMBL" id="BMLN01000003">
    <property type="protein sequence ID" value="GGN96343.1"/>
    <property type="molecule type" value="Genomic_DNA"/>
</dbReference>
<feature type="transmembrane region" description="Helical" evidence="1">
    <location>
        <begin position="24"/>
        <end position="44"/>
    </location>
</feature>
<protein>
    <submittedName>
        <fullName evidence="2">Uncharacterized protein</fullName>
    </submittedName>
</protein>
<comment type="caution">
    <text evidence="2">The sequence shown here is derived from an EMBL/GenBank/DDBJ whole genome shotgun (WGS) entry which is preliminary data.</text>
</comment>
<evidence type="ECO:0000256" key="1">
    <source>
        <dbReference type="SAM" id="Phobius"/>
    </source>
</evidence>
<organism evidence="2 3">
    <name type="scientific">Saccharibacillus kuerlensis</name>
    <dbReference type="NCBI Taxonomy" id="459527"/>
    <lineage>
        <taxon>Bacteria</taxon>
        <taxon>Bacillati</taxon>
        <taxon>Bacillota</taxon>
        <taxon>Bacilli</taxon>
        <taxon>Bacillales</taxon>
        <taxon>Paenibacillaceae</taxon>
        <taxon>Saccharibacillus</taxon>
    </lineage>
</organism>
<dbReference type="Proteomes" id="UP000606653">
    <property type="component" value="Unassembled WGS sequence"/>
</dbReference>